<keyword evidence="7" id="KW-0573">Peptidoglycan synthesis</keyword>
<dbReference type="GO" id="GO:0008764">
    <property type="term" value="F:UDP-N-acetylmuramoylalanine-D-glutamate ligase activity"/>
    <property type="evidence" value="ECO:0007669"/>
    <property type="project" value="UniProtKB-UniRule"/>
</dbReference>
<dbReference type="AlphaFoldDB" id="A0A1F7VFN9"/>
<dbReference type="UniPathway" id="UPA00219"/>
<organism evidence="10 11">
    <name type="scientific">Candidatus Uhrbacteria bacterium RIFCSPLOWO2_02_FULL_51_9</name>
    <dbReference type="NCBI Taxonomy" id="1802410"/>
    <lineage>
        <taxon>Bacteria</taxon>
        <taxon>Candidatus Uhriibacteriota</taxon>
    </lineage>
</organism>
<dbReference type="GO" id="GO:0071555">
    <property type="term" value="P:cell wall organization"/>
    <property type="evidence" value="ECO:0007669"/>
    <property type="project" value="UniProtKB-KW"/>
</dbReference>
<dbReference type="GO" id="GO:0005737">
    <property type="term" value="C:cytoplasm"/>
    <property type="evidence" value="ECO:0007669"/>
    <property type="project" value="UniProtKB-SubCell"/>
</dbReference>
<keyword evidence="4 7" id="KW-0436">Ligase</keyword>
<dbReference type="GO" id="GO:0009252">
    <property type="term" value="P:peptidoglycan biosynthetic process"/>
    <property type="evidence" value="ECO:0007669"/>
    <property type="project" value="UniProtKB-UniRule"/>
</dbReference>
<protein>
    <recommendedName>
        <fullName evidence="7">UDP-N-acetylmuramoylalanine--D-glutamate ligase</fullName>
        <ecNumber evidence="7">6.3.2.9</ecNumber>
    </recommendedName>
    <alternativeName>
        <fullName evidence="7">D-glutamic acid-adding enzyme</fullName>
    </alternativeName>
    <alternativeName>
        <fullName evidence="7">UDP-N-acetylmuramoyl-L-alanyl-D-glutamate synthetase</fullName>
    </alternativeName>
</protein>
<evidence type="ECO:0000256" key="5">
    <source>
        <dbReference type="ARBA" id="ARBA00022741"/>
    </source>
</evidence>
<dbReference type="SUPFAM" id="SSF53244">
    <property type="entry name" value="MurD-like peptide ligases, peptide-binding domain"/>
    <property type="match status" value="1"/>
</dbReference>
<dbReference type="PANTHER" id="PTHR43692">
    <property type="entry name" value="UDP-N-ACETYLMURAMOYLALANINE--D-GLUTAMATE LIGASE"/>
    <property type="match status" value="1"/>
</dbReference>
<evidence type="ECO:0000256" key="1">
    <source>
        <dbReference type="ARBA" id="ARBA00004496"/>
    </source>
</evidence>
<proteinExistence type="inferred from homology"/>
<evidence type="ECO:0000256" key="4">
    <source>
        <dbReference type="ARBA" id="ARBA00022598"/>
    </source>
</evidence>
<sequence>MFTNKVITLMGLGGYEKGSGVSAAKFLAPRCKKLIITDVKTKEQLAKNVRALSRFKNIVWHLGGHQEEDFIKTDWVIRNPGVRADNPYLAIAKKHKIPIDNDVTLFLRLLGTAENVIGVTGTRGKTTTAHLIHAMIAEEHPRAWLGGNVGRSPLELLSSRASPKGESRDLIGEISPLVPTSRDSVEMTQPIILELSSFLLNNFSGIKQSPHIAVFTNLYPDHLNAYSSLQKYFADKKNIYRYQKRGDFLIINDDDALLKKLAPSSRGTELRFSLRRKLKEGCFVEKGRVVFCHADALLSSRAKRSEVEGSNFNVMRSFDSPVGAKGASTGSLRMTIKETICAVADLKLPGEHNIYNLLAAVCAAKAYGISNAAIRRAVKKFRGVPYRLELVRTVRGVKYINDTTATTPEGAIAGLKSFPAGKIVLITGGNSKGLSLLQFAKEIRARVKKVILLPGNANKDLPKGIAISPPARGGVRGGWSVAMREAVRIAEENAKRGDVVLLSPGLSWLPVMNEFQRGDEFVKWVELLHLMANVKEAEDDIKAGRVYTHEEIMRYFSKK</sequence>
<reference evidence="10 11" key="1">
    <citation type="journal article" date="2016" name="Nat. Commun.">
        <title>Thousands of microbial genomes shed light on interconnected biogeochemical processes in an aquifer system.</title>
        <authorList>
            <person name="Anantharaman K."/>
            <person name="Brown C.T."/>
            <person name="Hug L.A."/>
            <person name="Sharon I."/>
            <person name="Castelle C.J."/>
            <person name="Probst A.J."/>
            <person name="Thomas B.C."/>
            <person name="Singh A."/>
            <person name="Wilkins M.J."/>
            <person name="Karaoz U."/>
            <person name="Brodie E.L."/>
            <person name="Williams K.H."/>
            <person name="Hubbard S.S."/>
            <person name="Banfield J.F."/>
        </authorList>
    </citation>
    <scope>NUCLEOTIDE SEQUENCE [LARGE SCALE GENOMIC DNA]</scope>
</reference>
<name>A0A1F7VFN9_9BACT</name>
<dbReference type="HAMAP" id="MF_00639">
    <property type="entry name" value="MurD"/>
    <property type="match status" value="1"/>
</dbReference>
<comment type="pathway">
    <text evidence="2 7">Cell wall biogenesis; peptidoglycan biosynthesis.</text>
</comment>
<dbReference type="InterPro" id="IPR013221">
    <property type="entry name" value="Mur_ligase_cen"/>
</dbReference>
<dbReference type="Pfam" id="PF02875">
    <property type="entry name" value="Mur_ligase_C"/>
    <property type="match status" value="1"/>
</dbReference>
<evidence type="ECO:0000313" key="10">
    <source>
        <dbReference type="EMBL" id="OGL89253.1"/>
    </source>
</evidence>
<gene>
    <name evidence="7" type="primary">murD</name>
    <name evidence="10" type="ORF">A3H75_00890</name>
</gene>
<dbReference type="GO" id="GO:0008360">
    <property type="term" value="P:regulation of cell shape"/>
    <property type="evidence" value="ECO:0007669"/>
    <property type="project" value="UniProtKB-KW"/>
</dbReference>
<dbReference type="PANTHER" id="PTHR43692:SF1">
    <property type="entry name" value="UDP-N-ACETYLMURAMOYLALANINE--D-GLUTAMATE LIGASE"/>
    <property type="match status" value="1"/>
</dbReference>
<dbReference type="Pfam" id="PF21799">
    <property type="entry name" value="MurD-like_N"/>
    <property type="match status" value="1"/>
</dbReference>
<evidence type="ECO:0000256" key="2">
    <source>
        <dbReference type="ARBA" id="ARBA00004752"/>
    </source>
</evidence>
<evidence type="ECO:0000256" key="3">
    <source>
        <dbReference type="ARBA" id="ARBA00022490"/>
    </source>
</evidence>
<comment type="function">
    <text evidence="7">Cell wall formation. Catalyzes the addition of glutamate to the nucleotide precursor UDP-N-acetylmuramoyl-L-alanine (UMA).</text>
</comment>
<dbReference type="GO" id="GO:0051301">
    <property type="term" value="P:cell division"/>
    <property type="evidence" value="ECO:0007669"/>
    <property type="project" value="UniProtKB-KW"/>
</dbReference>
<evidence type="ECO:0000313" key="11">
    <source>
        <dbReference type="Proteomes" id="UP000176678"/>
    </source>
</evidence>
<comment type="caution">
    <text evidence="10">The sequence shown here is derived from an EMBL/GenBank/DDBJ whole genome shotgun (WGS) entry which is preliminary data.</text>
</comment>
<dbReference type="SUPFAM" id="SSF51984">
    <property type="entry name" value="MurCD N-terminal domain"/>
    <property type="match status" value="1"/>
</dbReference>
<dbReference type="GO" id="GO:0005524">
    <property type="term" value="F:ATP binding"/>
    <property type="evidence" value="ECO:0007669"/>
    <property type="project" value="UniProtKB-UniRule"/>
</dbReference>
<dbReference type="Proteomes" id="UP000176678">
    <property type="component" value="Unassembled WGS sequence"/>
</dbReference>
<dbReference type="EC" id="6.3.2.9" evidence="7"/>
<feature type="binding site" evidence="7">
    <location>
        <begin position="121"/>
        <end position="127"/>
    </location>
    <ligand>
        <name>ATP</name>
        <dbReference type="ChEBI" id="CHEBI:30616"/>
    </ligand>
</feature>
<dbReference type="InterPro" id="IPR004101">
    <property type="entry name" value="Mur_ligase_C"/>
</dbReference>
<accession>A0A1F7VFN9</accession>
<comment type="similarity">
    <text evidence="7">Belongs to the MurCDEF family.</text>
</comment>
<dbReference type="EMBL" id="MGES01000010">
    <property type="protein sequence ID" value="OGL89253.1"/>
    <property type="molecule type" value="Genomic_DNA"/>
</dbReference>
<dbReference type="Gene3D" id="3.40.50.720">
    <property type="entry name" value="NAD(P)-binding Rossmann-like Domain"/>
    <property type="match status" value="1"/>
</dbReference>
<feature type="domain" description="Mur ligase central" evidence="9">
    <location>
        <begin position="119"/>
        <end position="364"/>
    </location>
</feature>
<dbReference type="InterPro" id="IPR036615">
    <property type="entry name" value="Mur_ligase_C_dom_sf"/>
</dbReference>
<keyword evidence="3 7" id="KW-0963">Cytoplasm</keyword>
<feature type="domain" description="Mur ligase C-terminal" evidence="8">
    <location>
        <begin position="387"/>
        <end position="504"/>
    </location>
</feature>
<keyword evidence="7" id="KW-0961">Cell wall biogenesis/degradation</keyword>
<comment type="catalytic activity">
    <reaction evidence="7">
        <text>UDP-N-acetyl-alpha-D-muramoyl-L-alanine + D-glutamate + ATP = UDP-N-acetyl-alpha-D-muramoyl-L-alanyl-D-glutamate + ADP + phosphate + H(+)</text>
        <dbReference type="Rhea" id="RHEA:16429"/>
        <dbReference type="ChEBI" id="CHEBI:15378"/>
        <dbReference type="ChEBI" id="CHEBI:29986"/>
        <dbReference type="ChEBI" id="CHEBI:30616"/>
        <dbReference type="ChEBI" id="CHEBI:43474"/>
        <dbReference type="ChEBI" id="CHEBI:83898"/>
        <dbReference type="ChEBI" id="CHEBI:83900"/>
        <dbReference type="ChEBI" id="CHEBI:456216"/>
        <dbReference type="EC" id="6.3.2.9"/>
    </reaction>
</comment>
<dbReference type="InterPro" id="IPR036565">
    <property type="entry name" value="Mur-like_cat_sf"/>
</dbReference>
<evidence type="ECO:0000256" key="7">
    <source>
        <dbReference type="HAMAP-Rule" id="MF_00639"/>
    </source>
</evidence>
<evidence type="ECO:0000259" key="8">
    <source>
        <dbReference type="Pfam" id="PF02875"/>
    </source>
</evidence>
<keyword evidence="7" id="KW-0131">Cell cycle</keyword>
<comment type="subcellular location">
    <subcellularLocation>
        <location evidence="1 7">Cytoplasm</location>
    </subcellularLocation>
</comment>
<dbReference type="SUPFAM" id="SSF53623">
    <property type="entry name" value="MurD-like peptide ligases, catalytic domain"/>
    <property type="match status" value="1"/>
</dbReference>
<keyword evidence="6 7" id="KW-0067">ATP-binding</keyword>
<dbReference type="Gene3D" id="3.90.190.20">
    <property type="entry name" value="Mur ligase, C-terminal domain"/>
    <property type="match status" value="1"/>
</dbReference>
<dbReference type="InterPro" id="IPR005762">
    <property type="entry name" value="MurD"/>
</dbReference>
<keyword evidence="7" id="KW-0133">Cell shape</keyword>
<evidence type="ECO:0000256" key="6">
    <source>
        <dbReference type="ARBA" id="ARBA00022840"/>
    </source>
</evidence>
<dbReference type="Pfam" id="PF08245">
    <property type="entry name" value="Mur_ligase_M"/>
    <property type="match status" value="1"/>
</dbReference>
<dbReference type="Gene3D" id="3.40.1190.10">
    <property type="entry name" value="Mur-like, catalytic domain"/>
    <property type="match status" value="1"/>
</dbReference>
<keyword evidence="7" id="KW-0132">Cell division</keyword>
<evidence type="ECO:0000259" key="9">
    <source>
        <dbReference type="Pfam" id="PF08245"/>
    </source>
</evidence>
<dbReference type="STRING" id="1802410.A3H75_00890"/>
<keyword evidence="5 7" id="KW-0547">Nucleotide-binding</keyword>